<feature type="domain" description="SUEL-type lectin" evidence="3">
    <location>
        <begin position="1"/>
        <end position="39"/>
    </location>
</feature>
<dbReference type="Gene3D" id="2.60.120.740">
    <property type="match status" value="2"/>
</dbReference>
<dbReference type="Proteomes" id="UP000827092">
    <property type="component" value="Unassembled WGS sequence"/>
</dbReference>
<feature type="compositionally biased region" description="Basic and acidic residues" evidence="1">
    <location>
        <begin position="153"/>
        <end position="163"/>
    </location>
</feature>
<organism evidence="4 5">
    <name type="scientific">Oedothorax gibbosus</name>
    <dbReference type="NCBI Taxonomy" id="931172"/>
    <lineage>
        <taxon>Eukaryota</taxon>
        <taxon>Metazoa</taxon>
        <taxon>Ecdysozoa</taxon>
        <taxon>Arthropoda</taxon>
        <taxon>Chelicerata</taxon>
        <taxon>Arachnida</taxon>
        <taxon>Araneae</taxon>
        <taxon>Araneomorphae</taxon>
        <taxon>Entelegynae</taxon>
        <taxon>Araneoidea</taxon>
        <taxon>Linyphiidae</taxon>
        <taxon>Erigoninae</taxon>
        <taxon>Oedothorax</taxon>
    </lineage>
</organism>
<evidence type="ECO:0000256" key="1">
    <source>
        <dbReference type="SAM" id="MobiDB-lite"/>
    </source>
</evidence>
<name>A0AAV6UYA2_9ARAC</name>
<evidence type="ECO:0000256" key="2">
    <source>
        <dbReference type="SAM" id="Phobius"/>
    </source>
</evidence>
<feature type="region of interest" description="Disordered" evidence="1">
    <location>
        <begin position="252"/>
        <end position="287"/>
    </location>
</feature>
<accession>A0AAV6UYA2</accession>
<evidence type="ECO:0000313" key="4">
    <source>
        <dbReference type="EMBL" id="KAG8189402.1"/>
    </source>
</evidence>
<dbReference type="AlphaFoldDB" id="A0AAV6UYA2"/>
<reference evidence="4 5" key="1">
    <citation type="journal article" date="2022" name="Nat. Ecol. Evol.">
        <title>A masculinizing supergene underlies an exaggerated male reproductive morph in a spider.</title>
        <authorList>
            <person name="Hendrickx F."/>
            <person name="De Corte Z."/>
            <person name="Sonet G."/>
            <person name="Van Belleghem S.M."/>
            <person name="Kostlbacher S."/>
            <person name="Vangestel C."/>
        </authorList>
    </citation>
    <scope>NUCLEOTIDE SEQUENCE [LARGE SCALE GENOMIC DNA]</scope>
    <source>
        <strain evidence="4">W744_W776</strain>
    </source>
</reference>
<keyword evidence="2" id="KW-1133">Transmembrane helix</keyword>
<keyword evidence="2" id="KW-0472">Membrane</keyword>
<protein>
    <recommendedName>
        <fullName evidence="3">SUEL-type lectin domain-containing protein</fullName>
    </recommendedName>
</protein>
<dbReference type="PROSITE" id="PS50228">
    <property type="entry name" value="SUEL_LECTIN"/>
    <property type="match status" value="2"/>
</dbReference>
<feature type="domain" description="SUEL-type lectin" evidence="3">
    <location>
        <begin position="48"/>
        <end position="143"/>
    </location>
</feature>
<feature type="region of interest" description="Disordered" evidence="1">
    <location>
        <begin position="153"/>
        <end position="209"/>
    </location>
</feature>
<dbReference type="Pfam" id="PF02140">
    <property type="entry name" value="SUEL_Lectin"/>
    <property type="match status" value="2"/>
</dbReference>
<gene>
    <name evidence="4" type="ORF">JTE90_020217</name>
</gene>
<dbReference type="GO" id="GO:0030246">
    <property type="term" value="F:carbohydrate binding"/>
    <property type="evidence" value="ECO:0007669"/>
    <property type="project" value="InterPro"/>
</dbReference>
<comment type="caution">
    <text evidence="4">The sequence shown here is derived from an EMBL/GenBank/DDBJ whole genome shotgun (WGS) entry which is preliminary data.</text>
</comment>
<feature type="compositionally biased region" description="Polar residues" evidence="1">
    <location>
        <begin position="188"/>
        <end position="197"/>
    </location>
</feature>
<dbReference type="CDD" id="cd22829">
    <property type="entry name" value="Gal_Rha_Lectin_EVA1_EVA1C_rpt2"/>
    <property type="match status" value="1"/>
</dbReference>
<keyword evidence="2" id="KW-0812">Transmembrane</keyword>
<feature type="transmembrane region" description="Helical" evidence="2">
    <location>
        <begin position="215"/>
        <end position="235"/>
    </location>
</feature>
<evidence type="ECO:0000259" key="3">
    <source>
        <dbReference type="PROSITE" id="PS50228"/>
    </source>
</evidence>
<dbReference type="InterPro" id="IPR043159">
    <property type="entry name" value="Lectin_gal-bd_sf"/>
</dbReference>
<dbReference type="EMBL" id="JAFNEN010000216">
    <property type="protein sequence ID" value="KAG8189402.1"/>
    <property type="molecule type" value="Genomic_DNA"/>
</dbReference>
<sequence length="330" mass="36241">MGESCREQRICKIKTSPQTFGNDPCPGVRKYAEVAYKCRPTVFSNKVVCEGERLRLKCDNNDFRIVIFSASFGATRQGVPECPQPEGEEGKTEDCQVVHATEALMTICHGKRTCTVAADAATFGKMGCPPTTRLFLKVVHTCVPKEILKDQDLGVSEETKDPEGEGGSRGGDYTGFIEEPRYAAPVTPVSSVESSKPPQRAAPTIKPDPDNKEKFMLYLTLILSLVVVTTLAVLVTKWKCRRTRRLREASAELEAQKNKMKSPIPSTPPGGEGGISPFGNPTDPFEDPPGSVEIVMFTPRSSFKKALPIEEDDCSFPRAPVATHKNFYYS</sequence>
<evidence type="ECO:0000313" key="5">
    <source>
        <dbReference type="Proteomes" id="UP000827092"/>
    </source>
</evidence>
<keyword evidence="5" id="KW-1185">Reference proteome</keyword>
<dbReference type="PANTHER" id="PTHR46780">
    <property type="entry name" value="PROTEIN EVA-1"/>
    <property type="match status" value="1"/>
</dbReference>
<proteinExistence type="predicted"/>
<dbReference type="InterPro" id="IPR000922">
    <property type="entry name" value="Lectin_gal-bd_dom"/>
</dbReference>